<sequence length="96" mass="10999">MLGHISCVAASDSSESDFVLMLVTQNIVKRVVIDYAFNFLKRNLRQSSKVFDIPHKRMLKKVSNLGSFAVEFPEKQNHRHVGSGLNRLHKLDFEIN</sequence>
<dbReference type="Proteomes" id="UP000824120">
    <property type="component" value="Chromosome 9"/>
</dbReference>
<keyword evidence="2" id="KW-1185">Reference proteome</keyword>
<dbReference type="EMBL" id="JACXVP010000009">
    <property type="protein sequence ID" value="KAG5587664.1"/>
    <property type="molecule type" value="Genomic_DNA"/>
</dbReference>
<accession>A0A9J5XKW7</accession>
<evidence type="ECO:0000313" key="2">
    <source>
        <dbReference type="Proteomes" id="UP000824120"/>
    </source>
</evidence>
<gene>
    <name evidence="1" type="ORF">H5410_048098</name>
</gene>
<organism evidence="1 2">
    <name type="scientific">Solanum commersonii</name>
    <name type="common">Commerson's wild potato</name>
    <name type="synonym">Commerson's nightshade</name>
    <dbReference type="NCBI Taxonomy" id="4109"/>
    <lineage>
        <taxon>Eukaryota</taxon>
        <taxon>Viridiplantae</taxon>
        <taxon>Streptophyta</taxon>
        <taxon>Embryophyta</taxon>
        <taxon>Tracheophyta</taxon>
        <taxon>Spermatophyta</taxon>
        <taxon>Magnoliopsida</taxon>
        <taxon>eudicotyledons</taxon>
        <taxon>Gunneridae</taxon>
        <taxon>Pentapetalae</taxon>
        <taxon>asterids</taxon>
        <taxon>lamiids</taxon>
        <taxon>Solanales</taxon>
        <taxon>Solanaceae</taxon>
        <taxon>Solanoideae</taxon>
        <taxon>Solaneae</taxon>
        <taxon>Solanum</taxon>
    </lineage>
</organism>
<proteinExistence type="predicted"/>
<evidence type="ECO:0000313" key="1">
    <source>
        <dbReference type="EMBL" id="KAG5587664.1"/>
    </source>
</evidence>
<protein>
    <submittedName>
        <fullName evidence="1">Uncharacterized protein</fullName>
    </submittedName>
</protein>
<dbReference type="AlphaFoldDB" id="A0A9J5XKW7"/>
<name>A0A9J5XKW7_SOLCO</name>
<comment type="caution">
    <text evidence="1">The sequence shown here is derived from an EMBL/GenBank/DDBJ whole genome shotgun (WGS) entry which is preliminary data.</text>
</comment>
<reference evidence="1 2" key="1">
    <citation type="submission" date="2020-09" db="EMBL/GenBank/DDBJ databases">
        <title>De no assembly of potato wild relative species, Solanum commersonii.</title>
        <authorList>
            <person name="Cho K."/>
        </authorList>
    </citation>
    <scope>NUCLEOTIDE SEQUENCE [LARGE SCALE GENOMIC DNA]</scope>
    <source>
        <strain evidence="1">LZ3.2</strain>
        <tissue evidence="1">Leaf</tissue>
    </source>
</reference>
<dbReference type="OrthoDB" id="504708at2759"/>